<keyword evidence="4" id="KW-1000">Mitochondrion outer membrane</keyword>
<feature type="region of interest" description="Disordered" evidence="12">
    <location>
        <begin position="1229"/>
        <end position="1274"/>
    </location>
</feature>
<keyword evidence="10" id="KW-0472">Membrane</keyword>
<sequence>MSLLFTRSNSIVAVKKDKRHMAEVNASPLKHFVTAKKKINGIFEQLAAYINESSSFLEETHKNGELDPVTTEEQVLEVKGYLSKVSGISEVLARRHMKVAFFGRTSNGKSTVINAMLWDKVLPSGIGHTTNCFLRVEGTDGHDAFLLTEGSEEKKSVKDDLVLMDSPGIDVTTELDSWIDKFCLDADVFVLVANSESTLMQTEKQFFHKVNERLSRPNIFILNNRWDASASEPEYMEEVRRQHMERCTSFLVDELGVVDRAQAGDRIFFVSAKEVLNARIQKAQGMPEGGGALADGFQVRMLEFQNFERRFEECISQSAVKTKFEQHTVRAKQIAEDVRLIMDSVHVAAQEQRVYCLEMREERQDRLGFIDKQLELLTQDYKRKIKQITEEVERQVSNAMAEEIRRLSVLVDEYQADFHPSQVVLKVYKSELHKHIEEGLGRNMSDRCSNAITASLQTMQQEMIDGLKPLLPVSLRGQIDMLVPRQCFTLSYDLNCDKLCADFQEDIEFHFSLGWTMLVNRFLGPKNGRRALMGYNDQVQRPLTPANPSLPPLPQGSMTQEELMVSMVTGLASLTSRTSMGILVVGGVVWKAVGWRLIALSFGLYGLLYVYERLTWTTRAKERAFKRQFVEYAGEKLQLIVSYTGSNCSHQVQQELAGTFAHLCQQVDVTRENLEQEISAMNKKIEVLDSLQSKAKLLRMDLELLKRLRQANQDLLQRLKTKQEEIRRRVPRKPLLAASLVGSTAAEGSVPLPRRGKENQGDAVRSAADPGVVVSVEPRAGTARAALSSPLKRSSRDRGAQQKQAKAQEAPGLDSSFPGEESSALPVSAVITCGREASRVDGDGPARGSPEKGSFLLGHGENSTQSALLCGLHEKSPLGPSLSRVAEEEPQEQPVVTREPTAPQPVLLTPQAKELKKRARRVTFQCDPEGDATPVGSWSARPFLGYDWIAGLLDTKSSVTEKSEQYFAELQQFRQANREACMDGQHPEPKVLDSTAPEQEPDLITSSHKCFYCYRLNQRLFTVPVDAQAACPVCKVPRAHQPPGTLEEPTHVRVSIPRSVLSPAHKYRAHRRRSFEPADDLALPSHCLAGWENTVAPGEPQLSSLDLRACLQEKPPHPHLVPLTPPHPCGTRDNWFYDETAQSCCFQCPSEPDLVEKQPCSFNASSVCECRAGLFCQTSVTHTCSRCQRHTQCQPGFGVRLPGSDLVNKCAKILLTTESGPEEKELLDRVVPLEPNNNVVSSPDRAHSPQRGGAEGTPSGGNGPDCPGDPRVRDHTNNRIEKLYIMNADTVIVGSVSEVPGGKNCPARGCDSNADAQEVMGEELPMHYPEQETESFPGNDVMVPVEEEGKEFHHPTTATEK</sequence>
<accession>A0ABQ9D573</accession>
<evidence type="ECO:0000256" key="9">
    <source>
        <dbReference type="ARBA" id="ARBA00023134"/>
    </source>
</evidence>
<dbReference type="Gene3D" id="3.40.50.300">
    <property type="entry name" value="P-loop containing nucleotide triphosphate hydrolases"/>
    <property type="match status" value="1"/>
</dbReference>
<dbReference type="InterPro" id="IPR001368">
    <property type="entry name" value="TNFR/NGFR_Cys_rich_reg"/>
</dbReference>
<proteinExistence type="predicted"/>
<dbReference type="InterPro" id="IPR031466">
    <property type="entry name" value="MIIP"/>
</dbReference>
<dbReference type="InterPro" id="IPR027417">
    <property type="entry name" value="P-loop_NTPase"/>
</dbReference>
<feature type="domain" description="Dynamin-type G" evidence="13">
    <location>
        <begin position="159"/>
        <end position="308"/>
    </location>
</feature>
<feature type="compositionally biased region" description="Gly residues" evidence="12">
    <location>
        <begin position="1253"/>
        <end position="1263"/>
    </location>
</feature>
<dbReference type="Pfam" id="PF04799">
    <property type="entry name" value="Fzo_mitofusin"/>
    <property type="match status" value="1"/>
</dbReference>
<evidence type="ECO:0000313" key="14">
    <source>
        <dbReference type="EMBL" id="KAJ7412410.1"/>
    </source>
</evidence>
<dbReference type="InterPro" id="IPR030381">
    <property type="entry name" value="G_DYNAMIN_dom"/>
</dbReference>
<dbReference type="InterPro" id="IPR027094">
    <property type="entry name" value="Mitofusin_fam"/>
</dbReference>
<feature type="compositionally biased region" description="Low complexity" evidence="12">
    <location>
        <begin position="801"/>
        <end position="810"/>
    </location>
</feature>
<dbReference type="CDD" id="cd09912">
    <property type="entry name" value="DLP_2"/>
    <property type="match status" value="1"/>
</dbReference>
<dbReference type="SUPFAM" id="SSF52540">
    <property type="entry name" value="P-loop containing nucleoside triphosphate hydrolases"/>
    <property type="match status" value="1"/>
</dbReference>
<dbReference type="InterPro" id="IPR045063">
    <property type="entry name" value="Dynamin_N"/>
</dbReference>
<keyword evidence="2" id="KW-0812">Transmembrane</keyword>
<evidence type="ECO:0000256" key="3">
    <source>
        <dbReference type="ARBA" id="ARBA00022741"/>
    </source>
</evidence>
<dbReference type="PROSITE" id="PS00652">
    <property type="entry name" value="TNFR_NGFR_1"/>
    <property type="match status" value="1"/>
</dbReference>
<dbReference type="PANTHER" id="PTHR10465">
    <property type="entry name" value="TRANSMEMBRANE GTPASE FZO1"/>
    <property type="match status" value="1"/>
</dbReference>
<dbReference type="Pfam" id="PF15734">
    <property type="entry name" value="MIIP"/>
    <property type="match status" value="1"/>
</dbReference>
<dbReference type="InterPro" id="IPR006884">
    <property type="entry name" value="Fzo/mitofusin_HR2"/>
</dbReference>
<evidence type="ECO:0000256" key="2">
    <source>
        <dbReference type="ARBA" id="ARBA00022692"/>
    </source>
</evidence>
<keyword evidence="6" id="KW-1133">Transmembrane helix</keyword>
<reference evidence="14" key="1">
    <citation type="submission" date="2019-10" db="EMBL/GenBank/DDBJ databases">
        <authorList>
            <person name="Soares A.E.R."/>
            <person name="Aleixo A."/>
            <person name="Schneider P."/>
            <person name="Miyaki C.Y."/>
            <person name="Schneider M.P."/>
            <person name="Mello C."/>
            <person name="Vasconcelos A.T.R."/>
        </authorList>
    </citation>
    <scope>NUCLEOTIDE SEQUENCE</scope>
    <source>
        <tissue evidence="14">Muscle</tissue>
    </source>
</reference>
<evidence type="ECO:0000256" key="5">
    <source>
        <dbReference type="ARBA" id="ARBA00022801"/>
    </source>
</evidence>
<evidence type="ECO:0000256" key="6">
    <source>
        <dbReference type="ARBA" id="ARBA00022989"/>
    </source>
</evidence>
<evidence type="ECO:0000256" key="8">
    <source>
        <dbReference type="ARBA" id="ARBA00023128"/>
    </source>
</evidence>
<organism evidence="14 15">
    <name type="scientific">Willisornis vidua</name>
    <name type="common">Xingu scale-backed antbird</name>
    <dbReference type="NCBI Taxonomy" id="1566151"/>
    <lineage>
        <taxon>Eukaryota</taxon>
        <taxon>Metazoa</taxon>
        <taxon>Chordata</taxon>
        <taxon>Craniata</taxon>
        <taxon>Vertebrata</taxon>
        <taxon>Euteleostomi</taxon>
        <taxon>Archelosauria</taxon>
        <taxon>Archosauria</taxon>
        <taxon>Dinosauria</taxon>
        <taxon>Saurischia</taxon>
        <taxon>Theropoda</taxon>
        <taxon>Coelurosauria</taxon>
        <taxon>Aves</taxon>
        <taxon>Neognathae</taxon>
        <taxon>Neoaves</taxon>
        <taxon>Telluraves</taxon>
        <taxon>Australaves</taxon>
        <taxon>Passeriformes</taxon>
        <taxon>Thamnophilidae</taxon>
        <taxon>Willisornis</taxon>
    </lineage>
</organism>
<evidence type="ECO:0000259" key="13">
    <source>
        <dbReference type="PROSITE" id="PS51718"/>
    </source>
</evidence>
<evidence type="ECO:0000256" key="7">
    <source>
        <dbReference type="ARBA" id="ARBA00023054"/>
    </source>
</evidence>
<keyword evidence="3" id="KW-0547">Nucleotide-binding</keyword>
<dbReference type="Gene3D" id="1.20.5.110">
    <property type="match status" value="1"/>
</dbReference>
<evidence type="ECO:0000256" key="11">
    <source>
        <dbReference type="SAM" id="Coils"/>
    </source>
</evidence>
<evidence type="ECO:0000256" key="4">
    <source>
        <dbReference type="ARBA" id="ARBA00022787"/>
    </source>
</evidence>
<dbReference type="Pfam" id="PF00350">
    <property type="entry name" value="Dynamin_N"/>
    <property type="match status" value="2"/>
</dbReference>
<dbReference type="PROSITE" id="PS51718">
    <property type="entry name" value="G_DYNAMIN_2"/>
    <property type="match status" value="1"/>
</dbReference>
<evidence type="ECO:0000256" key="10">
    <source>
        <dbReference type="ARBA" id="ARBA00023136"/>
    </source>
</evidence>
<dbReference type="SUPFAM" id="SSF57586">
    <property type="entry name" value="TNF receptor-like"/>
    <property type="match status" value="1"/>
</dbReference>
<dbReference type="Proteomes" id="UP001145742">
    <property type="component" value="Unassembled WGS sequence"/>
</dbReference>
<feature type="coiled-coil region" evidence="11">
    <location>
        <begin position="664"/>
        <end position="725"/>
    </location>
</feature>
<dbReference type="SMART" id="SM00208">
    <property type="entry name" value="TNFR"/>
    <property type="match status" value="2"/>
</dbReference>
<keyword evidence="9" id="KW-0342">GTP-binding</keyword>
<gene>
    <name evidence="14" type="ORF">WISP_97029</name>
</gene>
<dbReference type="PANTHER" id="PTHR10465:SF1">
    <property type="entry name" value="MITOFUSIN-2"/>
    <property type="match status" value="1"/>
</dbReference>
<keyword evidence="5" id="KW-0378">Hydrolase</keyword>
<evidence type="ECO:0000256" key="12">
    <source>
        <dbReference type="SAM" id="MobiDB-lite"/>
    </source>
</evidence>
<protein>
    <recommendedName>
        <fullName evidence="13">Dynamin-type G domain-containing protein</fullName>
    </recommendedName>
</protein>
<feature type="region of interest" description="Disordered" evidence="12">
    <location>
        <begin position="747"/>
        <end position="825"/>
    </location>
</feature>
<dbReference type="EMBL" id="WHWB01034248">
    <property type="protein sequence ID" value="KAJ7412410.1"/>
    <property type="molecule type" value="Genomic_DNA"/>
</dbReference>
<evidence type="ECO:0000256" key="1">
    <source>
        <dbReference type="ARBA" id="ARBA00004374"/>
    </source>
</evidence>
<dbReference type="Gene3D" id="2.10.50.10">
    <property type="entry name" value="Tumor Necrosis Factor Receptor, subunit A, domain 2"/>
    <property type="match status" value="1"/>
</dbReference>
<keyword evidence="8" id="KW-0496">Mitochondrion</keyword>
<evidence type="ECO:0000313" key="15">
    <source>
        <dbReference type="Proteomes" id="UP001145742"/>
    </source>
</evidence>
<comment type="caution">
    <text evidence="14">The sequence shown here is derived from an EMBL/GenBank/DDBJ whole genome shotgun (WGS) entry which is preliminary data.</text>
</comment>
<name>A0ABQ9D573_9PASS</name>
<keyword evidence="7 11" id="KW-0175">Coiled coil</keyword>
<keyword evidence="15" id="KW-1185">Reference proteome</keyword>
<dbReference type="SUPFAM" id="SSF111479">
    <property type="entry name" value="Fzo-like conserved region"/>
    <property type="match status" value="1"/>
</dbReference>
<comment type="subcellular location">
    <subcellularLocation>
        <location evidence="1">Mitochondrion outer membrane</location>
        <topology evidence="1">Multi-pass membrane protein</topology>
    </subcellularLocation>
</comment>